<accession>A0A0D2JKN7</accession>
<keyword evidence="3" id="KW-1185">Reference proteome</keyword>
<sequence length="77" mass="7808">ALKAANIPKNLKGKGDIPMNPRHMQQTMQRMAGALPPQLLKQMGGASGLAQLMKSMEQMQGGGPPGGGGGGGGKGRK</sequence>
<dbReference type="GeneID" id="25741013"/>
<feature type="non-terminal residue" evidence="2">
    <location>
        <position position="1"/>
    </location>
</feature>
<organism evidence="2 3">
    <name type="scientific">Monoraphidium neglectum</name>
    <dbReference type="NCBI Taxonomy" id="145388"/>
    <lineage>
        <taxon>Eukaryota</taxon>
        <taxon>Viridiplantae</taxon>
        <taxon>Chlorophyta</taxon>
        <taxon>core chlorophytes</taxon>
        <taxon>Chlorophyceae</taxon>
        <taxon>CS clade</taxon>
        <taxon>Sphaeropleales</taxon>
        <taxon>Selenastraceae</taxon>
        <taxon>Monoraphidium</taxon>
    </lineage>
</organism>
<evidence type="ECO:0000256" key="1">
    <source>
        <dbReference type="SAM" id="MobiDB-lite"/>
    </source>
</evidence>
<dbReference type="Proteomes" id="UP000054498">
    <property type="component" value="Unassembled WGS sequence"/>
</dbReference>
<proteinExistence type="predicted"/>
<dbReference type="AlphaFoldDB" id="A0A0D2JKN7"/>
<evidence type="ECO:0000313" key="3">
    <source>
        <dbReference type="Proteomes" id="UP000054498"/>
    </source>
</evidence>
<dbReference type="STRING" id="145388.A0A0D2JKN7"/>
<feature type="compositionally biased region" description="Gly residues" evidence="1">
    <location>
        <begin position="60"/>
        <end position="77"/>
    </location>
</feature>
<name>A0A0D2JKN7_9CHLO</name>
<feature type="region of interest" description="Disordered" evidence="1">
    <location>
        <begin position="1"/>
        <end position="21"/>
    </location>
</feature>
<evidence type="ECO:0008006" key="4">
    <source>
        <dbReference type="Google" id="ProtNLM"/>
    </source>
</evidence>
<feature type="region of interest" description="Disordered" evidence="1">
    <location>
        <begin position="56"/>
        <end position="77"/>
    </location>
</feature>
<gene>
    <name evidence="2" type="ORF">MNEG_8137</name>
</gene>
<dbReference type="RefSeq" id="XP_013898847.1">
    <property type="nucleotide sequence ID" value="XM_014043393.1"/>
</dbReference>
<evidence type="ECO:0000313" key="2">
    <source>
        <dbReference type="EMBL" id="KIY99827.1"/>
    </source>
</evidence>
<dbReference type="KEGG" id="mng:MNEG_8137"/>
<reference evidence="2 3" key="1">
    <citation type="journal article" date="2013" name="BMC Genomics">
        <title>Reconstruction of the lipid metabolism for the microalga Monoraphidium neglectum from its genome sequence reveals characteristics suitable for biofuel production.</title>
        <authorList>
            <person name="Bogen C."/>
            <person name="Al-Dilaimi A."/>
            <person name="Albersmeier A."/>
            <person name="Wichmann J."/>
            <person name="Grundmann M."/>
            <person name="Rupp O."/>
            <person name="Lauersen K.J."/>
            <person name="Blifernez-Klassen O."/>
            <person name="Kalinowski J."/>
            <person name="Goesmann A."/>
            <person name="Mussgnug J.H."/>
            <person name="Kruse O."/>
        </authorList>
    </citation>
    <scope>NUCLEOTIDE SEQUENCE [LARGE SCALE GENOMIC DNA]</scope>
    <source>
        <strain evidence="2 3">SAG 48.87</strain>
    </source>
</reference>
<dbReference type="OrthoDB" id="10496584at2759"/>
<protein>
    <recommendedName>
        <fullName evidence="4">Signal recognition particle protein</fullName>
    </recommendedName>
</protein>
<dbReference type="EMBL" id="KK101733">
    <property type="protein sequence ID" value="KIY99827.1"/>
    <property type="molecule type" value="Genomic_DNA"/>
</dbReference>